<dbReference type="Gene3D" id="1.10.10.10">
    <property type="entry name" value="Winged helix-like DNA-binding domain superfamily/Winged helix DNA-binding domain"/>
    <property type="match status" value="1"/>
</dbReference>
<dbReference type="Gene3D" id="1.20.120.530">
    <property type="entry name" value="GntR ligand-binding domain-like"/>
    <property type="match status" value="1"/>
</dbReference>
<evidence type="ECO:0000256" key="11">
    <source>
        <dbReference type="SAM" id="Coils"/>
    </source>
</evidence>
<evidence type="ECO:0000313" key="16">
    <source>
        <dbReference type="Proteomes" id="UP000019491"/>
    </source>
</evidence>
<dbReference type="Pfam" id="PF07729">
    <property type="entry name" value="FCD"/>
    <property type="match status" value="1"/>
</dbReference>
<dbReference type="InterPro" id="IPR011711">
    <property type="entry name" value="GntR_C"/>
</dbReference>
<dbReference type="InterPro" id="IPR000524">
    <property type="entry name" value="Tscrpt_reg_HTH_GntR"/>
</dbReference>
<dbReference type="Pfam" id="PF00392">
    <property type="entry name" value="GntR"/>
    <property type="match status" value="1"/>
</dbReference>
<evidence type="ECO:0000256" key="12">
    <source>
        <dbReference type="SAM" id="MobiDB-lite"/>
    </source>
</evidence>
<evidence type="ECO:0000256" key="7">
    <source>
        <dbReference type="ARBA" id="ARBA00023125"/>
    </source>
</evidence>
<dbReference type="SMART" id="SM00345">
    <property type="entry name" value="HTH_GNTR"/>
    <property type="match status" value="1"/>
</dbReference>
<dbReference type="GO" id="GO:0003700">
    <property type="term" value="F:DNA-binding transcription factor activity"/>
    <property type="evidence" value="ECO:0007669"/>
    <property type="project" value="InterPro"/>
</dbReference>
<dbReference type="Proteomes" id="UP000019491">
    <property type="component" value="Unassembled WGS sequence"/>
</dbReference>
<keyword evidence="4 10" id="KW-0812">Transmembrane</keyword>
<dbReference type="PANTHER" id="PTHR30151">
    <property type="entry name" value="ALKANE SULFONATE ABC TRANSPORTER-RELATED, MEMBRANE SUBUNIT"/>
    <property type="match status" value="1"/>
</dbReference>
<proteinExistence type="inferred from homology"/>
<dbReference type="PANTHER" id="PTHR30151:SF38">
    <property type="entry name" value="ALIPHATIC SULFONATES TRANSPORT PERMEASE PROTEIN SSUC-RELATED"/>
    <property type="match status" value="1"/>
</dbReference>
<evidence type="ECO:0000256" key="2">
    <source>
        <dbReference type="ARBA" id="ARBA00022448"/>
    </source>
</evidence>
<evidence type="ECO:0000256" key="5">
    <source>
        <dbReference type="ARBA" id="ARBA00022989"/>
    </source>
</evidence>
<evidence type="ECO:0000259" key="14">
    <source>
        <dbReference type="PROSITE" id="PS50949"/>
    </source>
</evidence>
<dbReference type="InterPro" id="IPR035906">
    <property type="entry name" value="MetI-like_sf"/>
</dbReference>
<evidence type="ECO:0000256" key="9">
    <source>
        <dbReference type="ARBA" id="ARBA00023163"/>
    </source>
</evidence>
<dbReference type="GO" id="GO:0003677">
    <property type="term" value="F:DNA binding"/>
    <property type="evidence" value="ECO:0007669"/>
    <property type="project" value="UniProtKB-KW"/>
</dbReference>
<keyword evidence="3" id="KW-1003">Cell membrane</keyword>
<organism evidence="15 16">
    <name type="scientific">Rhodococcus wratislaviensis NBRC 100605</name>
    <dbReference type="NCBI Taxonomy" id="1219028"/>
    <lineage>
        <taxon>Bacteria</taxon>
        <taxon>Bacillati</taxon>
        <taxon>Actinomycetota</taxon>
        <taxon>Actinomycetes</taxon>
        <taxon>Mycobacteriales</taxon>
        <taxon>Nocardiaceae</taxon>
        <taxon>Rhodococcus</taxon>
    </lineage>
</organism>
<evidence type="ECO:0000256" key="10">
    <source>
        <dbReference type="RuleBase" id="RU363032"/>
    </source>
</evidence>
<comment type="caution">
    <text evidence="15">The sequence shown here is derived from an EMBL/GenBank/DDBJ whole genome shotgun (WGS) entry which is preliminary data.</text>
</comment>
<dbReference type="EMBL" id="BAWF01000080">
    <property type="protein sequence ID" value="GAF49404.1"/>
    <property type="molecule type" value="Genomic_DNA"/>
</dbReference>
<dbReference type="SMART" id="SM00895">
    <property type="entry name" value="FCD"/>
    <property type="match status" value="1"/>
</dbReference>
<comment type="subcellular location">
    <subcellularLocation>
        <location evidence="1 10">Cell membrane</location>
        <topology evidence="1 10">Multi-pass membrane protein</topology>
    </subcellularLocation>
</comment>
<dbReference type="GO" id="GO:0005886">
    <property type="term" value="C:plasma membrane"/>
    <property type="evidence" value="ECO:0007669"/>
    <property type="project" value="UniProtKB-SubCell"/>
</dbReference>
<dbReference type="AlphaFoldDB" id="X0Q081"/>
<evidence type="ECO:0000256" key="4">
    <source>
        <dbReference type="ARBA" id="ARBA00022692"/>
    </source>
</evidence>
<feature type="transmembrane region" description="Helical" evidence="10">
    <location>
        <begin position="109"/>
        <end position="132"/>
    </location>
</feature>
<sequence>MLILGWQWASSTGAISPSILPPPSTVLATADQLWTSGELQWHLLVSVRWILIGFTLGASLGLLLGFLVGLSKIAEGLVDRTLRMLRALPHLALVPLLIAAFGIGELPKIVPVMLGVIFPVYLNTVAGIRTVDPRLIQLGESYGLGRGARIRDIIVPGAMPMILTGIRYALGVAWLTLVIAETIATSEGIGFLAQNAATCCATTASSSPFFCTRSRVCSRTRSPGSSRPGCCAGTLTTKTEVADAPPSLVGLDLNSTAGRRRRRGADGRSPGGEVAPRRGATWVSDISDAQDGWMGGWLCMTSPCADAEGAYEQLHIDVCICIHMDQTIYSNACAPVRVASWHAFMPERGQPVERESSAYKQLRERITGGTYRPGTMLVPATIGTELGLSRTPVREAMQRLDYEGLVVQAPRGYRVRERSAEEVLEICEARMALESAFAYSAATRHTDLDLARLTRPFDQAVETPDPVTSLALHNEWHSALRSAAHNQTIAELMDRLDAQLRVYDAEEAQAESNLQQIETEHRDILTAVRSGNAEQERLLMIAHQSRTRDLRIAAMARC</sequence>
<dbReference type="SUPFAM" id="SSF48008">
    <property type="entry name" value="GntR ligand-binding domain-like"/>
    <property type="match status" value="1"/>
</dbReference>
<accession>X0Q081</accession>
<evidence type="ECO:0000259" key="13">
    <source>
        <dbReference type="PROSITE" id="PS50928"/>
    </source>
</evidence>
<dbReference type="InterPro" id="IPR036390">
    <property type="entry name" value="WH_DNA-bd_sf"/>
</dbReference>
<dbReference type="CDD" id="cd07377">
    <property type="entry name" value="WHTH_GntR"/>
    <property type="match status" value="1"/>
</dbReference>
<dbReference type="PROSITE" id="PS50928">
    <property type="entry name" value="ABC_TM1"/>
    <property type="match status" value="1"/>
</dbReference>
<dbReference type="InterPro" id="IPR036388">
    <property type="entry name" value="WH-like_DNA-bd_sf"/>
</dbReference>
<keyword evidence="9" id="KW-0804">Transcription</keyword>
<gene>
    <name evidence="15" type="ORF">RW1_080_00210</name>
</gene>
<evidence type="ECO:0000256" key="6">
    <source>
        <dbReference type="ARBA" id="ARBA00023015"/>
    </source>
</evidence>
<dbReference type="PROSITE" id="PS50949">
    <property type="entry name" value="HTH_GNTR"/>
    <property type="match status" value="1"/>
</dbReference>
<dbReference type="SUPFAM" id="SSF161098">
    <property type="entry name" value="MetI-like"/>
    <property type="match status" value="1"/>
</dbReference>
<evidence type="ECO:0000256" key="3">
    <source>
        <dbReference type="ARBA" id="ARBA00022475"/>
    </source>
</evidence>
<protein>
    <recommendedName>
        <fullName evidence="17">GntR family transcriptional regulator</fullName>
    </recommendedName>
</protein>
<feature type="domain" description="HTH gntR-type" evidence="14">
    <location>
        <begin position="352"/>
        <end position="418"/>
    </location>
</feature>
<feature type="transmembrane region" description="Helical" evidence="10">
    <location>
        <begin position="153"/>
        <end position="177"/>
    </location>
</feature>
<evidence type="ECO:0000256" key="8">
    <source>
        <dbReference type="ARBA" id="ARBA00023136"/>
    </source>
</evidence>
<dbReference type="RefSeq" id="WP_255221745.1">
    <property type="nucleotide sequence ID" value="NZ_BAWF01000080.1"/>
</dbReference>
<keyword evidence="7" id="KW-0238">DNA-binding</keyword>
<keyword evidence="2 10" id="KW-0813">Transport</keyword>
<name>X0Q081_RHOWR</name>
<dbReference type="SUPFAM" id="SSF46785">
    <property type="entry name" value="Winged helix' DNA-binding domain"/>
    <property type="match status" value="1"/>
</dbReference>
<feature type="region of interest" description="Disordered" evidence="12">
    <location>
        <begin position="258"/>
        <end position="279"/>
    </location>
</feature>
<keyword evidence="8 10" id="KW-0472">Membrane</keyword>
<comment type="similarity">
    <text evidence="10">Belongs to the binding-protein-dependent transport system permease family.</text>
</comment>
<evidence type="ECO:0000313" key="15">
    <source>
        <dbReference type="EMBL" id="GAF49404.1"/>
    </source>
</evidence>
<dbReference type="Gene3D" id="1.10.3720.10">
    <property type="entry name" value="MetI-like"/>
    <property type="match status" value="1"/>
</dbReference>
<feature type="coiled-coil region" evidence="11">
    <location>
        <begin position="489"/>
        <end position="520"/>
    </location>
</feature>
<evidence type="ECO:0000256" key="1">
    <source>
        <dbReference type="ARBA" id="ARBA00004651"/>
    </source>
</evidence>
<reference evidence="15 16" key="1">
    <citation type="submission" date="2014-02" db="EMBL/GenBank/DDBJ databases">
        <title>Whole genome shotgun sequence of Rhodococcus wratislaviensis NBRC 100605.</title>
        <authorList>
            <person name="Hosoyama A."/>
            <person name="Tsuchikane K."/>
            <person name="Yoshida I."/>
            <person name="Ohji S."/>
            <person name="Ichikawa N."/>
            <person name="Yamazoe A."/>
            <person name="Fujita N."/>
        </authorList>
    </citation>
    <scope>NUCLEOTIDE SEQUENCE [LARGE SCALE GENOMIC DNA]</scope>
    <source>
        <strain evidence="15 16">NBRC 100605</strain>
    </source>
</reference>
<dbReference type="Pfam" id="PF00528">
    <property type="entry name" value="BPD_transp_1"/>
    <property type="match status" value="1"/>
</dbReference>
<dbReference type="CDD" id="cd06261">
    <property type="entry name" value="TM_PBP2"/>
    <property type="match status" value="1"/>
</dbReference>
<dbReference type="InterPro" id="IPR000515">
    <property type="entry name" value="MetI-like"/>
</dbReference>
<feature type="domain" description="ABC transmembrane type-1" evidence="13">
    <location>
        <begin position="43"/>
        <end position="221"/>
    </location>
</feature>
<keyword evidence="11" id="KW-0175">Coiled coil</keyword>
<feature type="transmembrane region" description="Helical" evidence="10">
    <location>
        <begin position="82"/>
        <end position="103"/>
    </location>
</feature>
<dbReference type="InterPro" id="IPR008920">
    <property type="entry name" value="TF_FadR/GntR_C"/>
</dbReference>
<keyword evidence="16" id="KW-1185">Reference proteome</keyword>
<dbReference type="GO" id="GO:0055085">
    <property type="term" value="P:transmembrane transport"/>
    <property type="evidence" value="ECO:0007669"/>
    <property type="project" value="InterPro"/>
</dbReference>
<keyword evidence="5 10" id="KW-1133">Transmembrane helix</keyword>
<feature type="transmembrane region" description="Helical" evidence="10">
    <location>
        <begin position="47"/>
        <end position="70"/>
    </location>
</feature>
<evidence type="ECO:0008006" key="17">
    <source>
        <dbReference type="Google" id="ProtNLM"/>
    </source>
</evidence>
<keyword evidence="6" id="KW-0805">Transcription regulation</keyword>